<comment type="caution">
    <text evidence="10">The sequence shown here is derived from an EMBL/GenBank/DDBJ whole genome shotgun (WGS) entry which is preliminary data.</text>
</comment>
<comment type="similarity">
    <text evidence="1 9">Belongs to the ArgJ family.</text>
</comment>
<evidence type="ECO:0000313" key="11">
    <source>
        <dbReference type="Proteomes" id="UP000477083"/>
    </source>
</evidence>
<dbReference type="FunFam" id="3.60.70.12:FF:000001">
    <property type="entry name" value="Arginine biosynthesis bifunctional protein ArgJ, chloroplastic"/>
    <property type="match status" value="1"/>
</dbReference>
<evidence type="ECO:0000256" key="3">
    <source>
        <dbReference type="ARBA" id="ARBA00022571"/>
    </source>
</evidence>
<dbReference type="OrthoDB" id="9804242at2"/>
<keyword evidence="9" id="KW-0511">Multifunctional enzyme</keyword>
<evidence type="ECO:0000256" key="4">
    <source>
        <dbReference type="ARBA" id="ARBA00022605"/>
    </source>
</evidence>
<feature type="site" description="Cleavage; by autolysis" evidence="9">
    <location>
        <begin position="240"/>
        <end position="241"/>
    </location>
</feature>
<dbReference type="NCBIfam" id="TIGR00120">
    <property type="entry name" value="ArgJ"/>
    <property type="match status" value="1"/>
</dbReference>
<feature type="chain" id="PRO_5027181630" description="Arginine biosynthesis bifunctional protein ArgJ alpha chain" evidence="9">
    <location>
        <begin position="1"/>
        <end position="240"/>
    </location>
</feature>
<dbReference type="PANTHER" id="PTHR23100:SF0">
    <property type="entry name" value="ARGININE BIOSYNTHESIS BIFUNCTIONAL PROTEIN ARGJ, MITOCHONDRIAL"/>
    <property type="match status" value="1"/>
</dbReference>
<proteinExistence type="inferred from homology"/>
<keyword evidence="5 9" id="KW-0808">Transferase</keyword>
<dbReference type="Proteomes" id="UP000477083">
    <property type="component" value="Unassembled WGS sequence"/>
</dbReference>
<gene>
    <name evidence="9 10" type="primary">argJ</name>
    <name evidence="10" type="ORF">GS660_10895</name>
</gene>
<dbReference type="Pfam" id="PF01960">
    <property type="entry name" value="ArgJ"/>
    <property type="match status" value="1"/>
</dbReference>
<feature type="site" description="Involved in the stabilization of negative charge on the oxyanion by the formation of the oxyanion hole" evidence="9">
    <location>
        <position position="168"/>
    </location>
</feature>
<keyword evidence="9" id="KW-0963">Cytoplasm</keyword>
<dbReference type="FunFam" id="3.10.20.340:FF:000001">
    <property type="entry name" value="Arginine biosynthesis bifunctional protein ArgJ, chloroplastic"/>
    <property type="match status" value="1"/>
</dbReference>
<keyword evidence="4 9" id="KW-0028">Amino-acid biosynthesis</keyword>
<evidence type="ECO:0000256" key="8">
    <source>
        <dbReference type="ARBA" id="ARBA00049439"/>
    </source>
</evidence>
<dbReference type="GO" id="GO:0004042">
    <property type="term" value="F:L-glutamate N-acetyltransferase activity"/>
    <property type="evidence" value="ECO:0007669"/>
    <property type="project" value="UniProtKB-UniRule"/>
</dbReference>
<feature type="binding site" evidence="9">
    <location>
        <position position="241"/>
    </location>
    <ligand>
        <name>substrate</name>
    </ligand>
</feature>
<dbReference type="CDD" id="cd02152">
    <property type="entry name" value="OAT"/>
    <property type="match status" value="1"/>
</dbReference>
<dbReference type="GO" id="GO:0006526">
    <property type="term" value="P:L-arginine biosynthetic process"/>
    <property type="evidence" value="ECO:0007669"/>
    <property type="project" value="UniProtKB-UniRule"/>
</dbReference>
<dbReference type="AlphaFoldDB" id="A0A6L8VJT6"/>
<evidence type="ECO:0000256" key="6">
    <source>
        <dbReference type="ARBA" id="ARBA00022813"/>
    </source>
</evidence>
<evidence type="ECO:0000256" key="7">
    <source>
        <dbReference type="ARBA" id="ARBA00023315"/>
    </source>
</evidence>
<keyword evidence="11" id="KW-1185">Reference proteome</keyword>
<feature type="site" description="Involved in the stabilization of negative charge on the oxyanion by the formation of the oxyanion hole" evidence="9">
    <location>
        <position position="167"/>
    </location>
</feature>
<comment type="subunit">
    <text evidence="2 9">Heterotetramer of two alpha and two beta chains.</text>
</comment>
<dbReference type="GO" id="GO:0006592">
    <property type="term" value="P:ornithine biosynthetic process"/>
    <property type="evidence" value="ECO:0007669"/>
    <property type="project" value="TreeGrafter"/>
</dbReference>
<comment type="catalytic activity">
    <reaction evidence="9">
        <text>L-glutamate + acetyl-CoA = N-acetyl-L-glutamate + CoA + H(+)</text>
        <dbReference type="Rhea" id="RHEA:24292"/>
        <dbReference type="ChEBI" id="CHEBI:15378"/>
        <dbReference type="ChEBI" id="CHEBI:29985"/>
        <dbReference type="ChEBI" id="CHEBI:44337"/>
        <dbReference type="ChEBI" id="CHEBI:57287"/>
        <dbReference type="ChEBI" id="CHEBI:57288"/>
        <dbReference type="EC" id="2.3.1.1"/>
    </reaction>
</comment>
<dbReference type="InterPro" id="IPR042195">
    <property type="entry name" value="ArgJ_beta_C"/>
</dbReference>
<feature type="binding site" evidence="9">
    <location>
        <position position="230"/>
    </location>
    <ligand>
        <name>substrate</name>
    </ligand>
</feature>
<dbReference type="GO" id="GO:0005737">
    <property type="term" value="C:cytoplasm"/>
    <property type="evidence" value="ECO:0007669"/>
    <property type="project" value="UniProtKB-SubCell"/>
</dbReference>
<protein>
    <recommendedName>
        <fullName evidence="9">Arginine biosynthesis bifunctional protein ArgJ</fullName>
    </recommendedName>
    <domain>
        <recommendedName>
            <fullName evidence="9">Glutamate N-acetyltransferase</fullName>
            <ecNumber evidence="9">2.3.1.35</ecNumber>
        </recommendedName>
        <alternativeName>
            <fullName evidence="9">Ornithine acetyltransferase</fullName>
            <shortName evidence="9">OATase</shortName>
        </alternativeName>
        <alternativeName>
            <fullName evidence="9">Ornithine transacetylase</fullName>
        </alternativeName>
    </domain>
    <domain>
        <recommendedName>
            <fullName evidence="9">Amino-acid acetyltransferase</fullName>
            <ecNumber evidence="9">2.3.1.1</ecNumber>
        </recommendedName>
        <alternativeName>
            <fullName evidence="9">N-acetylglutamate synthase</fullName>
            <shortName evidence="9">AGSase</shortName>
        </alternativeName>
    </domain>
    <component>
        <recommendedName>
            <fullName evidence="9">Arginine biosynthesis bifunctional protein ArgJ alpha chain</fullName>
        </recommendedName>
    </component>
    <component>
        <recommendedName>
            <fullName evidence="9">Arginine biosynthesis bifunctional protein ArgJ beta chain</fullName>
        </recommendedName>
    </component>
</protein>
<organism evidence="10 11">
    <name type="scientific">Frigidibacter albus</name>
    <dbReference type="NCBI Taxonomy" id="1465486"/>
    <lineage>
        <taxon>Bacteria</taxon>
        <taxon>Pseudomonadati</taxon>
        <taxon>Pseudomonadota</taxon>
        <taxon>Alphaproteobacteria</taxon>
        <taxon>Rhodobacterales</taxon>
        <taxon>Paracoccaceae</taxon>
        <taxon>Frigidibacter</taxon>
    </lineage>
</organism>
<keyword evidence="6 9" id="KW-0068">Autocatalytic cleavage</keyword>
<dbReference type="PANTHER" id="PTHR23100">
    <property type="entry name" value="ARGININE BIOSYNTHESIS BIFUNCTIONAL PROTEIN ARGJ"/>
    <property type="match status" value="1"/>
</dbReference>
<reference evidence="10 11" key="1">
    <citation type="submission" date="2020-01" db="EMBL/GenBank/DDBJ databases">
        <title>Frigidibacter albus SP32T (=CGMCC 1.13995T).</title>
        <authorList>
            <person name="Liao X."/>
        </authorList>
    </citation>
    <scope>NUCLEOTIDE SEQUENCE [LARGE SCALE GENOMIC DNA]</scope>
    <source>
        <strain evidence="10 11">SP32</strain>
    </source>
</reference>
<evidence type="ECO:0000256" key="5">
    <source>
        <dbReference type="ARBA" id="ARBA00022679"/>
    </source>
</evidence>
<name>A0A6L8VJT6_9RHOB</name>
<sequence length="456" mass="47027">MAKKDKKDGDKKDGLKLRKLKAKVAKLKSKLVGDDAAPAGKKPLAVSPLAPKGGFPALPVIGGVEFAAAAAGVRYAGRTDVMLARLAPGTAIAGAFTRSSTRAACVLDCQAKLASGGNAEAGAAIVVNSGNANAFTGADGQKAVDRVTGAVAEALGLPAARVFSSSTGVIGEPLPWERIAAKVEELKGALDDEGIEDAARAIMTTDTFPKGASAEVEGDGGPIRIAGFAKGSGMVAPDMATMLVYIFTDAKISAKNLQKILSRNMDSTFNAITVDSDTSTSDALILAATGASPAAEISDLRSRVAKEFEAALRSVMLDLAQQVVRDGEGATKFVEVQVTGAETADDAKRVAFAIANSPLVKTAIAGQDANWGRVVMAVGKSGAKADRDLLAIRFGDILVADKGWRVPDYSEAMTSAYMKGDELVIGVDLGLGKAAYTAWTCDLTHGYIDINADYRS</sequence>
<comment type="pathway">
    <text evidence="9">Amino-acid biosynthesis; L-arginine biosynthesis; N(2)-acetyl-L-ornithine from L-glutamate: step 1/4.</text>
</comment>
<dbReference type="HAMAP" id="MF_01106">
    <property type="entry name" value="ArgJ"/>
    <property type="match status" value="1"/>
</dbReference>
<accession>A0A6L8VJT6</accession>
<keyword evidence="7 9" id="KW-0012">Acyltransferase</keyword>
<dbReference type="InterPro" id="IPR002813">
    <property type="entry name" value="Arg_biosynth_ArgJ"/>
</dbReference>
<dbReference type="UniPathway" id="UPA00068">
    <property type="reaction ID" value="UER00106"/>
</dbReference>
<evidence type="ECO:0000256" key="1">
    <source>
        <dbReference type="ARBA" id="ARBA00006774"/>
    </source>
</evidence>
<dbReference type="Gene3D" id="3.10.20.340">
    <property type="entry name" value="ArgJ beta chain, C-terminal domain"/>
    <property type="match status" value="1"/>
</dbReference>
<evidence type="ECO:0000256" key="9">
    <source>
        <dbReference type="HAMAP-Rule" id="MF_01106"/>
    </source>
</evidence>
<evidence type="ECO:0000256" key="2">
    <source>
        <dbReference type="ARBA" id="ARBA00011475"/>
    </source>
</evidence>
<dbReference type="GO" id="GO:0004358">
    <property type="term" value="F:L-glutamate N-acetyltransferase activity, acting on acetyl-L-ornithine as donor"/>
    <property type="evidence" value="ECO:0007669"/>
    <property type="project" value="UniProtKB-UniRule"/>
</dbReference>
<comment type="subcellular location">
    <subcellularLocation>
        <location evidence="9">Cytoplasm</location>
    </subcellularLocation>
</comment>
<feature type="chain" id="PRO_5027181629" description="Arginine biosynthesis bifunctional protein ArgJ beta chain" evidence="9">
    <location>
        <begin position="241"/>
        <end position="456"/>
    </location>
</feature>
<keyword evidence="3 9" id="KW-0055">Arginine biosynthesis</keyword>
<feature type="binding site" evidence="9">
    <location>
        <position position="204"/>
    </location>
    <ligand>
        <name>substrate</name>
    </ligand>
</feature>
<dbReference type="NCBIfam" id="NF003802">
    <property type="entry name" value="PRK05388.1"/>
    <property type="match status" value="1"/>
</dbReference>
<dbReference type="EMBL" id="WWNR01000006">
    <property type="protein sequence ID" value="MZQ89599.1"/>
    <property type="molecule type" value="Genomic_DNA"/>
</dbReference>
<dbReference type="Gene3D" id="3.60.70.12">
    <property type="entry name" value="L-amino peptidase D-ALA esterase/amidase"/>
    <property type="match status" value="1"/>
</dbReference>
<comment type="function">
    <text evidence="9">Catalyzes two activities which are involved in the cyclic version of arginine biosynthesis: the synthesis of N-acetylglutamate from glutamate and acetyl-CoA as the acetyl donor, and of ornithine by transacetylation between N(2)-acetylornithine and glutamate.</text>
</comment>
<dbReference type="SUPFAM" id="SSF56266">
    <property type="entry name" value="DmpA/ArgJ-like"/>
    <property type="match status" value="1"/>
</dbReference>
<feature type="binding site" evidence="9">
    <location>
        <position position="456"/>
    </location>
    <ligand>
        <name>substrate</name>
    </ligand>
</feature>
<comment type="catalytic activity">
    <reaction evidence="8 9">
        <text>N(2)-acetyl-L-ornithine + L-glutamate = N-acetyl-L-glutamate + L-ornithine</text>
        <dbReference type="Rhea" id="RHEA:15349"/>
        <dbReference type="ChEBI" id="CHEBI:29985"/>
        <dbReference type="ChEBI" id="CHEBI:44337"/>
        <dbReference type="ChEBI" id="CHEBI:46911"/>
        <dbReference type="ChEBI" id="CHEBI:57805"/>
        <dbReference type="EC" id="2.3.1.35"/>
    </reaction>
</comment>
<dbReference type="EC" id="2.3.1.1" evidence="9"/>
<evidence type="ECO:0000313" key="10">
    <source>
        <dbReference type="EMBL" id="MZQ89599.1"/>
    </source>
</evidence>
<comment type="pathway">
    <text evidence="9">Amino-acid biosynthesis; L-arginine biosynthesis; L-ornithine and N-acetyl-L-glutamate from L-glutamate and N(2)-acetyl-L-ornithine (cyclic): step 1/1.</text>
</comment>
<dbReference type="RefSeq" id="WP_161346338.1">
    <property type="nucleotide sequence ID" value="NZ_BMGW01000006.1"/>
</dbReference>
<feature type="active site" description="Nucleophile" evidence="9">
    <location>
        <position position="241"/>
    </location>
</feature>
<feature type="binding site" evidence="9">
    <location>
        <position position="328"/>
    </location>
    <ligand>
        <name>substrate</name>
    </ligand>
</feature>
<dbReference type="InterPro" id="IPR016117">
    <property type="entry name" value="ArgJ-like_dom_sf"/>
</dbReference>
<dbReference type="EC" id="2.3.1.35" evidence="9"/>
<feature type="binding site" evidence="9">
    <location>
        <position position="451"/>
    </location>
    <ligand>
        <name>substrate</name>
    </ligand>
</feature>